<evidence type="ECO:0000313" key="2">
    <source>
        <dbReference type="Proteomes" id="UP000199011"/>
    </source>
</evidence>
<accession>A0A1I5C1A2</accession>
<keyword evidence="2" id="KW-1185">Reference proteome</keyword>
<dbReference type="STRING" id="53341.SAMN05421579_12350"/>
<evidence type="ECO:0000313" key="1">
    <source>
        <dbReference type="EMBL" id="SFN80830.1"/>
    </source>
</evidence>
<reference evidence="2" key="1">
    <citation type="submission" date="2016-10" db="EMBL/GenBank/DDBJ databases">
        <authorList>
            <person name="Varghese N."/>
            <person name="Submissions S."/>
        </authorList>
    </citation>
    <scope>NUCLEOTIDE SEQUENCE [LARGE SCALE GENOMIC DNA]</scope>
    <source>
        <strain evidence="2">DSM 16522</strain>
    </source>
</reference>
<sequence length="41" mass="4731">MEPEKCEQLIWCNPDNLPEPHFEASRNAINLLQKTQFSSAT</sequence>
<name>A0A1I5C1A2_9GAMM</name>
<dbReference type="EMBL" id="FOVO01000023">
    <property type="protein sequence ID" value="SFN80830.1"/>
    <property type="molecule type" value="Genomic_DNA"/>
</dbReference>
<proteinExistence type="predicted"/>
<gene>
    <name evidence="1" type="ORF">SAMN05421579_12350</name>
</gene>
<dbReference type="AlphaFoldDB" id="A0A1I5C1A2"/>
<dbReference type="Proteomes" id="UP000199011">
    <property type="component" value="Unassembled WGS sequence"/>
</dbReference>
<organism evidence="1 2">
    <name type="scientific">Xenorhabdus japonica</name>
    <dbReference type="NCBI Taxonomy" id="53341"/>
    <lineage>
        <taxon>Bacteria</taxon>
        <taxon>Pseudomonadati</taxon>
        <taxon>Pseudomonadota</taxon>
        <taxon>Gammaproteobacteria</taxon>
        <taxon>Enterobacterales</taxon>
        <taxon>Morganellaceae</taxon>
        <taxon>Xenorhabdus</taxon>
    </lineage>
</organism>
<protein>
    <submittedName>
        <fullName evidence="1">Uncharacterized protein</fullName>
    </submittedName>
</protein>